<accession>A0A078RCN0</accession>
<evidence type="ECO:0000313" key="3">
    <source>
        <dbReference type="Proteomes" id="UP000028134"/>
    </source>
</evidence>
<dbReference type="GeneID" id="82188749"/>
<evidence type="ECO:0000259" key="1">
    <source>
        <dbReference type="Pfam" id="PF00027"/>
    </source>
</evidence>
<dbReference type="EMBL" id="JNHI01000002">
    <property type="protein sequence ID" value="KDS33254.1"/>
    <property type="molecule type" value="Genomic_DNA"/>
</dbReference>
<dbReference type="Pfam" id="PF00027">
    <property type="entry name" value="cNMP_binding"/>
    <property type="match status" value="1"/>
</dbReference>
<comment type="caution">
    <text evidence="2">The sequence shown here is derived from an EMBL/GenBank/DDBJ whole genome shotgun (WGS) entry which is preliminary data.</text>
</comment>
<dbReference type="InterPro" id="IPR014710">
    <property type="entry name" value="RmlC-like_jellyroll"/>
</dbReference>
<proteinExistence type="predicted"/>
<sequence>MDNIIRKIQELYPVSDDSLHLLKYCFKQQTFPAKTIIIQAGRFDNQVYFIEKGITRSYILHNGKEITTWFSMEGDATCGSWDLYRHKAGFEYVETLEETLTYSISIDKLNDLYKSRIDIANWMRVLQQENFLLLQDIHISRLNLSAQERYEKLIKEYPSIFHRVTLGHIASFLGITQPSLSRIRSSR</sequence>
<dbReference type="InterPro" id="IPR018490">
    <property type="entry name" value="cNMP-bd_dom_sf"/>
</dbReference>
<organism evidence="2 3">
    <name type="scientific">Phocaeicola vulgatus str. 3775 SL</name>
    <name type="common">B</name>
    <name type="synonym">iv</name>
    <dbReference type="NCBI Taxonomy" id="1339350"/>
    <lineage>
        <taxon>Bacteria</taxon>
        <taxon>Pseudomonadati</taxon>
        <taxon>Bacteroidota</taxon>
        <taxon>Bacteroidia</taxon>
        <taxon>Bacteroidales</taxon>
        <taxon>Bacteroidaceae</taxon>
        <taxon>Phocaeicola</taxon>
    </lineage>
</organism>
<name>A0A078RCN0_PHOVU</name>
<reference evidence="2 3" key="1">
    <citation type="submission" date="2014-04" db="EMBL/GenBank/DDBJ databases">
        <authorList>
            <person name="Sears C."/>
            <person name="Carroll K."/>
            <person name="Sack B.R."/>
            <person name="Qadri F."/>
            <person name="Myers L.L."/>
            <person name="Chung G.-T."/>
            <person name="Escheverria P."/>
            <person name="Fraser C.M."/>
            <person name="Sadzewicz L."/>
            <person name="Shefchek K.A."/>
            <person name="Tallon L."/>
            <person name="Das S.P."/>
            <person name="Daugherty S."/>
            <person name="Mongodin E.F."/>
        </authorList>
    </citation>
    <scope>NUCLEOTIDE SEQUENCE [LARGE SCALE GENOMIC DNA]</scope>
    <source>
        <strain evidence="3">3775 SL(B) 10 (iv)</strain>
    </source>
</reference>
<dbReference type="Gene3D" id="2.60.120.10">
    <property type="entry name" value="Jelly Rolls"/>
    <property type="match status" value="1"/>
</dbReference>
<dbReference type="PATRIC" id="fig|1339350.3.peg.396"/>
<dbReference type="Proteomes" id="UP000028134">
    <property type="component" value="Unassembled WGS sequence"/>
</dbReference>
<protein>
    <submittedName>
        <fullName evidence="2">Cyclic nucleotide-binding domain protein</fullName>
    </submittedName>
</protein>
<evidence type="ECO:0000313" key="2">
    <source>
        <dbReference type="EMBL" id="KDS33254.1"/>
    </source>
</evidence>
<dbReference type="InterPro" id="IPR000595">
    <property type="entry name" value="cNMP-bd_dom"/>
</dbReference>
<dbReference type="SUPFAM" id="SSF51206">
    <property type="entry name" value="cAMP-binding domain-like"/>
    <property type="match status" value="1"/>
</dbReference>
<dbReference type="RefSeq" id="WP_004323784.1">
    <property type="nucleotide sequence ID" value="NZ_JNHI01000002.1"/>
</dbReference>
<feature type="domain" description="Cyclic nucleotide-binding" evidence="1">
    <location>
        <begin position="29"/>
        <end position="115"/>
    </location>
</feature>
<gene>
    <name evidence="2" type="ORF">M097_0415</name>
</gene>
<dbReference type="AlphaFoldDB" id="A0A078RCN0"/>